<evidence type="ECO:0000259" key="1">
    <source>
        <dbReference type="Pfam" id="PF12728"/>
    </source>
</evidence>
<dbReference type="GO" id="GO:0003677">
    <property type="term" value="F:DNA binding"/>
    <property type="evidence" value="ECO:0007669"/>
    <property type="project" value="InterPro"/>
</dbReference>
<protein>
    <submittedName>
        <fullName evidence="2">Helix-turn-helix domain-containing protein</fullName>
    </submittedName>
</protein>
<organism evidence="2 3">
    <name type="scientific">Adhaeribacter soli</name>
    <dbReference type="NCBI Taxonomy" id="2607655"/>
    <lineage>
        <taxon>Bacteria</taxon>
        <taxon>Pseudomonadati</taxon>
        <taxon>Bacteroidota</taxon>
        <taxon>Cytophagia</taxon>
        <taxon>Cytophagales</taxon>
        <taxon>Hymenobacteraceae</taxon>
        <taxon>Adhaeribacter</taxon>
    </lineage>
</organism>
<sequence>MNQFYMVPENQFNQLLQMVTELYQNSGKSKAKPETELLTTQEAAKRLKVSSKTVLNYIELGKIKAINFNKGNGMRCRYKIAKEDLEAFIKSKRY</sequence>
<dbReference type="EMBL" id="VTWT01000004">
    <property type="protein sequence ID" value="KAA9338945.1"/>
    <property type="molecule type" value="Genomic_DNA"/>
</dbReference>
<keyword evidence="3" id="KW-1185">Reference proteome</keyword>
<dbReference type="RefSeq" id="WP_150903579.1">
    <property type="nucleotide sequence ID" value="NZ_VTWT01000004.1"/>
</dbReference>
<reference evidence="2 3" key="1">
    <citation type="submission" date="2019-09" db="EMBL/GenBank/DDBJ databases">
        <title>Genome sequence of Adhaeribacter sp. M2.</title>
        <authorList>
            <person name="Srinivasan S."/>
        </authorList>
    </citation>
    <scope>NUCLEOTIDE SEQUENCE [LARGE SCALE GENOMIC DNA]</scope>
    <source>
        <strain evidence="2 3">M2</strain>
    </source>
</reference>
<dbReference type="InterPro" id="IPR010093">
    <property type="entry name" value="SinI_DNA-bd"/>
</dbReference>
<proteinExistence type="predicted"/>
<dbReference type="InterPro" id="IPR009061">
    <property type="entry name" value="DNA-bd_dom_put_sf"/>
</dbReference>
<gene>
    <name evidence="2" type="ORF">F0P94_09145</name>
</gene>
<name>A0A5N1IWQ8_9BACT</name>
<accession>A0A5N1IWQ8</accession>
<dbReference type="SUPFAM" id="SSF46955">
    <property type="entry name" value="Putative DNA-binding domain"/>
    <property type="match status" value="1"/>
</dbReference>
<dbReference type="InterPro" id="IPR041657">
    <property type="entry name" value="HTH_17"/>
</dbReference>
<dbReference type="AlphaFoldDB" id="A0A5N1IWQ8"/>
<dbReference type="Gene3D" id="1.10.1660.10">
    <property type="match status" value="1"/>
</dbReference>
<comment type="caution">
    <text evidence="2">The sequence shown here is derived from an EMBL/GenBank/DDBJ whole genome shotgun (WGS) entry which is preliminary data.</text>
</comment>
<evidence type="ECO:0000313" key="3">
    <source>
        <dbReference type="Proteomes" id="UP000326570"/>
    </source>
</evidence>
<feature type="domain" description="Helix-turn-helix" evidence="1">
    <location>
        <begin position="37"/>
        <end position="92"/>
    </location>
</feature>
<evidence type="ECO:0000313" key="2">
    <source>
        <dbReference type="EMBL" id="KAA9338945.1"/>
    </source>
</evidence>
<dbReference type="Pfam" id="PF12728">
    <property type="entry name" value="HTH_17"/>
    <property type="match status" value="1"/>
</dbReference>
<dbReference type="Proteomes" id="UP000326570">
    <property type="component" value="Unassembled WGS sequence"/>
</dbReference>
<dbReference type="NCBIfam" id="TIGR01764">
    <property type="entry name" value="excise"/>
    <property type="match status" value="1"/>
</dbReference>